<comment type="caution">
    <text evidence="1">The sequence shown here is derived from an EMBL/GenBank/DDBJ whole genome shotgun (WGS) entry which is preliminary data.</text>
</comment>
<organism evidence="1 2">
    <name type="scientific">Solibacillus palustris</name>
    <dbReference type="NCBI Taxonomy" id="2908203"/>
    <lineage>
        <taxon>Bacteria</taxon>
        <taxon>Bacillati</taxon>
        <taxon>Bacillota</taxon>
        <taxon>Bacilli</taxon>
        <taxon>Bacillales</taxon>
        <taxon>Caryophanaceae</taxon>
        <taxon>Solibacillus</taxon>
    </lineage>
</organism>
<dbReference type="Gene3D" id="3.30.1240.10">
    <property type="match status" value="1"/>
</dbReference>
<name>A0ABS9UAT4_9BACL</name>
<dbReference type="InterPro" id="IPR036412">
    <property type="entry name" value="HAD-like_sf"/>
</dbReference>
<gene>
    <name evidence="1" type="ORF">LZ480_04275</name>
</gene>
<evidence type="ECO:0000313" key="1">
    <source>
        <dbReference type="EMBL" id="MCH7321100.1"/>
    </source>
</evidence>
<dbReference type="GO" id="GO:0016787">
    <property type="term" value="F:hydrolase activity"/>
    <property type="evidence" value="ECO:0007669"/>
    <property type="project" value="UniProtKB-KW"/>
</dbReference>
<dbReference type="InterPro" id="IPR006379">
    <property type="entry name" value="HAD-SF_hydro_IIB"/>
</dbReference>
<evidence type="ECO:0000313" key="2">
    <source>
        <dbReference type="Proteomes" id="UP001316087"/>
    </source>
</evidence>
<dbReference type="NCBIfam" id="TIGR01484">
    <property type="entry name" value="HAD-SF-IIB"/>
    <property type="match status" value="1"/>
</dbReference>
<protein>
    <submittedName>
        <fullName evidence="1">HAD family hydrolase</fullName>
    </submittedName>
</protein>
<dbReference type="Pfam" id="PF08282">
    <property type="entry name" value="Hydrolase_3"/>
    <property type="match status" value="1"/>
</dbReference>
<keyword evidence="1" id="KW-0378">Hydrolase</keyword>
<dbReference type="SUPFAM" id="SSF56784">
    <property type="entry name" value="HAD-like"/>
    <property type="match status" value="1"/>
</dbReference>
<sequence>MIFVFDLDGTICFQGAPLDKQIVNALHTIQAQGHEIIFASARPIRDMLPVLPESLHRCRMIGSNGAFTYVDGHIEVEFLQSNIQKQIIELVEKYQLAYLADSDWDYAYTGSVDHPMYKGIDSANKATKRSIYELEGFSKVLLFDPPTNVMQHVKTWPVTTFEYTEEGILDIFSLHLNKIKGLERLGVSQYIAFGNDINDRLMFEQALHSVCVGMHSVGEVATERIAEADVHLKIVELGQIWGNQ</sequence>
<keyword evidence="2" id="KW-1185">Reference proteome</keyword>
<dbReference type="Gene3D" id="3.40.50.1000">
    <property type="entry name" value="HAD superfamily/HAD-like"/>
    <property type="match status" value="1"/>
</dbReference>
<accession>A0ABS9UAT4</accession>
<reference evidence="1 2" key="1">
    <citation type="submission" date="2022-03" db="EMBL/GenBank/DDBJ databases">
        <authorList>
            <person name="Jo J.-H."/>
            <person name="Im W.-T."/>
        </authorList>
    </citation>
    <scope>NUCLEOTIDE SEQUENCE [LARGE SCALE GENOMIC DNA]</scope>
    <source>
        <strain evidence="1 2">MA9</strain>
    </source>
</reference>
<dbReference type="InterPro" id="IPR023214">
    <property type="entry name" value="HAD_sf"/>
</dbReference>
<dbReference type="PANTHER" id="PTHR10000:SF53">
    <property type="entry name" value="5-AMINO-6-(5-PHOSPHO-D-RIBITYLAMINO)URACIL PHOSPHATASE YBJI-RELATED"/>
    <property type="match status" value="1"/>
</dbReference>
<dbReference type="PANTHER" id="PTHR10000">
    <property type="entry name" value="PHOSPHOSERINE PHOSPHATASE"/>
    <property type="match status" value="1"/>
</dbReference>
<dbReference type="EMBL" id="JAKZFC010000001">
    <property type="protein sequence ID" value="MCH7321100.1"/>
    <property type="molecule type" value="Genomic_DNA"/>
</dbReference>
<proteinExistence type="predicted"/>
<dbReference type="Proteomes" id="UP001316087">
    <property type="component" value="Unassembled WGS sequence"/>
</dbReference>
<dbReference type="RefSeq" id="WP_241368136.1">
    <property type="nucleotide sequence ID" value="NZ_JAKZFC010000001.1"/>
</dbReference>